<protein>
    <submittedName>
        <fullName evidence="1">Uncharacterized protein</fullName>
    </submittedName>
</protein>
<comment type="caution">
    <text evidence="1">The sequence shown here is derived from an EMBL/GenBank/DDBJ whole genome shotgun (WGS) entry which is preliminary data.</text>
</comment>
<dbReference type="AlphaFoldDB" id="A0A8S0VI46"/>
<reference evidence="1 2" key="1">
    <citation type="submission" date="2019-12" db="EMBL/GenBank/DDBJ databases">
        <authorList>
            <person name="Alioto T."/>
            <person name="Alioto T."/>
            <person name="Gomez Garrido J."/>
        </authorList>
    </citation>
    <scope>NUCLEOTIDE SEQUENCE [LARGE SCALE GENOMIC DNA]</scope>
</reference>
<accession>A0A8S0VI46</accession>
<keyword evidence="2" id="KW-1185">Reference proteome</keyword>
<sequence>FSFFEGKGCGPTRGKGTDDIITAARKISLEIFKNWEELMELNKHVRLVSVVTFDPLLHSVTN</sequence>
<name>A0A8S0VI46_OLEEU</name>
<dbReference type="Gramene" id="OE9A041982T1">
    <property type="protein sequence ID" value="OE9A041982C1"/>
    <property type="gene ID" value="OE9A041982"/>
</dbReference>
<proteinExistence type="predicted"/>
<evidence type="ECO:0000313" key="2">
    <source>
        <dbReference type="Proteomes" id="UP000594638"/>
    </source>
</evidence>
<feature type="non-terminal residue" evidence="1">
    <location>
        <position position="62"/>
    </location>
</feature>
<organism evidence="1 2">
    <name type="scientific">Olea europaea subsp. europaea</name>
    <dbReference type="NCBI Taxonomy" id="158383"/>
    <lineage>
        <taxon>Eukaryota</taxon>
        <taxon>Viridiplantae</taxon>
        <taxon>Streptophyta</taxon>
        <taxon>Embryophyta</taxon>
        <taxon>Tracheophyta</taxon>
        <taxon>Spermatophyta</taxon>
        <taxon>Magnoliopsida</taxon>
        <taxon>eudicotyledons</taxon>
        <taxon>Gunneridae</taxon>
        <taxon>Pentapetalae</taxon>
        <taxon>asterids</taxon>
        <taxon>lamiids</taxon>
        <taxon>Lamiales</taxon>
        <taxon>Oleaceae</taxon>
        <taxon>Oleeae</taxon>
        <taxon>Olea</taxon>
    </lineage>
</organism>
<dbReference type="EMBL" id="CACTIH010009280">
    <property type="protein sequence ID" value="CAA3029000.1"/>
    <property type="molecule type" value="Genomic_DNA"/>
</dbReference>
<dbReference type="Proteomes" id="UP000594638">
    <property type="component" value="Unassembled WGS sequence"/>
</dbReference>
<feature type="non-terminal residue" evidence="1">
    <location>
        <position position="1"/>
    </location>
</feature>
<evidence type="ECO:0000313" key="1">
    <source>
        <dbReference type="EMBL" id="CAA3029000.1"/>
    </source>
</evidence>
<gene>
    <name evidence="1" type="ORF">OLEA9_A041982</name>
</gene>